<evidence type="ECO:0000256" key="3">
    <source>
        <dbReference type="ARBA" id="ARBA00022670"/>
    </source>
</evidence>
<protein>
    <submittedName>
        <fullName evidence="13">Peptidase M16</fullName>
    </submittedName>
</protein>
<evidence type="ECO:0000256" key="4">
    <source>
        <dbReference type="ARBA" id="ARBA00022723"/>
    </source>
</evidence>
<evidence type="ECO:0000313" key="13">
    <source>
        <dbReference type="EMBL" id="GGB14450.1"/>
    </source>
</evidence>
<keyword evidence="10" id="KW-0732">Signal</keyword>
<evidence type="ECO:0000256" key="7">
    <source>
        <dbReference type="ARBA" id="ARBA00023049"/>
    </source>
</evidence>
<dbReference type="InterPro" id="IPR001431">
    <property type="entry name" value="Pept_M16_Zn_BS"/>
</dbReference>
<feature type="domain" description="Peptidase M16 C-terminal" evidence="12">
    <location>
        <begin position="270"/>
        <end position="440"/>
    </location>
</feature>
<name>A0A8J2UGG9_9BACT</name>
<dbReference type="Pfam" id="PF05193">
    <property type="entry name" value="Peptidase_M16_C"/>
    <property type="match status" value="2"/>
</dbReference>
<evidence type="ECO:0000256" key="10">
    <source>
        <dbReference type="SAM" id="SignalP"/>
    </source>
</evidence>
<feature type="domain" description="Peptidase M16 C-terminal" evidence="12">
    <location>
        <begin position="763"/>
        <end position="880"/>
    </location>
</feature>
<dbReference type="Pfam" id="PF00675">
    <property type="entry name" value="Peptidase_M16"/>
    <property type="match status" value="1"/>
</dbReference>
<dbReference type="GO" id="GO:0046872">
    <property type="term" value="F:metal ion binding"/>
    <property type="evidence" value="ECO:0007669"/>
    <property type="project" value="UniProtKB-KW"/>
</dbReference>
<dbReference type="InterPro" id="IPR011249">
    <property type="entry name" value="Metalloenz_LuxS/M16"/>
</dbReference>
<dbReference type="PANTHER" id="PTHR43690">
    <property type="entry name" value="NARDILYSIN"/>
    <property type="match status" value="1"/>
</dbReference>
<evidence type="ECO:0000259" key="12">
    <source>
        <dbReference type="Pfam" id="PF05193"/>
    </source>
</evidence>
<evidence type="ECO:0000259" key="11">
    <source>
        <dbReference type="Pfam" id="PF00675"/>
    </source>
</evidence>
<dbReference type="InterPro" id="IPR011765">
    <property type="entry name" value="Pept_M16_N"/>
</dbReference>
<evidence type="ECO:0000256" key="1">
    <source>
        <dbReference type="ARBA" id="ARBA00001947"/>
    </source>
</evidence>
<dbReference type="Proteomes" id="UP000607559">
    <property type="component" value="Unassembled WGS sequence"/>
</dbReference>
<sequence length="986" mass="110908">MTFTRFFFLLLLVGAITAPAKIDAQNANSNDKYVWKQATSGGYTYKYVTNDPLQTRLYTLSNGLTVLLSANHKEPRVAVRIAVRAGSNTDPRDHTGLAHYLEHLLFKGTDQFGSLDWAKEKPNLDKIDALYEQYNSTKDPAARKLIYHRIDSVSGLASHYSIANEYDKLMADIGSQGSNAHTWVEETVYEEDVPSNAMDKFLAVQAERFRNPIFRLFHTELEAVYEEKNRTLDNDGSKMQEATQRYLFPTHNYGQQTTIGTIEHLKNPSLKAIRAYYHAYYVPNNMAVIMSGDFDFDDLIKKIDKSFAYMQSKPVQLYNPAPERDLAAPVTKDIFGPSAENMRIAYRTPAVDTHDAVVLDLISSIFSNGKAGLLDLNLNKQQKVQSSNAGLQQYKDYGMLILNGTPKQGQTLEQVRDLLMEQIEKLKKGEFDESLIKAIVANGKLSLLEGFQKNEARVGALMESFIQTRATKWDEDVAELDEEAQVTKQEVIRVANKYMGNNYVLLYKRKGEDKSIVKVDKPPITPVETNKDKQSVFLKKIEAMQVSPVSPQWLDFTSGIGRGKAGIADVLYVQNKDNELFHLYYRLEMGNYNNRLLPLAAQYLQYLGTAQHPTAEISKAFYDIACNFSVNATNEVTTISVTGLQENFSKAVTLFEDVLHNCLPDSVALASLKDRLMKARANNKLNKNAIMQGLINYARYGAKNPFNTVLSADEIAAIKAEDLTGILHGLLNYPHTIIYYGPLAQDAFISSITSLHSLPTAWAPYPEKVKYPFAVQSANQVLFANYDMVQSEICWIHNSIPYDVNKEPIVDVFDNYFGGGMGSVVFQTLRESKALAYATYATYGTPAKKEDPFYILAYIGCQADKMNDAVGGMNALLNDLPTSDQGFELARTSEKKDIETQRFTEDGIVFAYLEAKQKGLDYDERKNEYETLDKLTMNDVKQFHQQQVAGKAYTYCVVASEKKIKVDDLQKVGAVQVLSLDQIFGY</sequence>
<dbReference type="GO" id="GO:0004222">
    <property type="term" value="F:metalloendopeptidase activity"/>
    <property type="evidence" value="ECO:0007669"/>
    <property type="project" value="InterPro"/>
</dbReference>
<keyword evidence="5" id="KW-0378">Hydrolase</keyword>
<dbReference type="RefSeq" id="WP_188935579.1">
    <property type="nucleotide sequence ID" value="NZ_BMJC01000004.1"/>
</dbReference>
<dbReference type="PROSITE" id="PS00143">
    <property type="entry name" value="INSULINASE"/>
    <property type="match status" value="1"/>
</dbReference>
<keyword evidence="4" id="KW-0479">Metal-binding</keyword>
<evidence type="ECO:0000256" key="8">
    <source>
        <dbReference type="RuleBase" id="RU004447"/>
    </source>
</evidence>
<feature type="domain" description="Peptidase M16 N-terminal" evidence="11">
    <location>
        <begin position="66"/>
        <end position="114"/>
    </location>
</feature>
<feature type="signal peptide" evidence="10">
    <location>
        <begin position="1"/>
        <end position="20"/>
    </location>
</feature>
<reference evidence="13" key="2">
    <citation type="submission" date="2020-09" db="EMBL/GenBank/DDBJ databases">
        <authorList>
            <person name="Sun Q."/>
            <person name="Zhou Y."/>
        </authorList>
    </citation>
    <scope>NUCLEOTIDE SEQUENCE</scope>
    <source>
        <strain evidence="13">CGMCC 1.15448</strain>
    </source>
</reference>
<evidence type="ECO:0000256" key="5">
    <source>
        <dbReference type="ARBA" id="ARBA00022801"/>
    </source>
</evidence>
<dbReference type="InterPro" id="IPR007863">
    <property type="entry name" value="Peptidase_M16_C"/>
</dbReference>
<evidence type="ECO:0000256" key="6">
    <source>
        <dbReference type="ARBA" id="ARBA00022833"/>
    </source>
</evidence>
<keyword evidence="9" id="KW-0175">Coiled coil</keyword>
<comment type="cofactor">
    <cofactor evidence="1">
        <name>Zn(2+)</name>
        <dbReference type="ChEBI" id="CHEBI:29105"/>
    </cofactor>
</comment>
<proteinExistence type="inferred from homology"/>
<feature type="chain" id="PRO_5035234538" evidence="10">
    <location>
        <begin position="21"/>
        <end position="986"/>
    </location>
</feature>
<keyword evidence="7" id="KW-0482">Metalloprotease</keyword>
<organism evidence="13 14">
    <name type="scientific">Puia dinghuensis</name>
    <dbReference type="NCBI Taxonomy" id="1792502"/>
    <lineage>
        <taxon>Bacteria</taxon>
        <taxon>Pseudomonadati</taxon>
        <taxon>Bacteroidota</taxon>
        <taxon>Chitinophagia</taxon>
        <taxon>Chitinophagales</taxon>
        <taxon>Chitinophagaceae</taxon>
        <taxon>Puia</taxon>
    </lineage>
</organism>
<dbReference type="GO" id="GO:0006508">
    <property type="term" value="P:proteolysis"/>
    <property type="evidence" value="ECO:0007669"/>
    <property type="project" value="UniProtKB-KW"/>
</dbReference>
<evidence type="ECO:0000256" key="9">
    <source>
        <dbReference type="SAM" id="Coils"/>
    </source>
</evidence>
<dbReference type="EMBL" id="BMJC01000004">
    <property type="protein sequence ID" value="GGB14450.1"/>
    <property type="molecule type" value="Genomic_DNA"/>
</dbReference>
<dbReference type="Gene3D" id="3.30.830.10">
    <property type="entry name" value="Metalloenzyme, LuxS/M16 peptidase-like"/>
    <property type="match status" value="4"/>
</dbReference>
<evidence type="ECO:0000313" key="14">
    <source>
        <dbReference type="Proteomes" id="UP000607559"/>
    </source>
</evidence>
<keyword evidence="3" id="KW-0645">Protease</keyword>
<dbReference type="SUPFAM" id="SSF63411">
    <property type="entry name" value="LuxS/MPP-like metallohydrolase"/>
    <property type="match status" value="4"/>
</dbReference>
<feature type="coiled-coil region" evidence="9">
    <location>
        <begin position="470"/>
        <end position="497"/>
    </location>
</feature>
<reference evidence="13" key="1">
    <citation type="journal article" date="2014" name="Int. J. Syst. Evol. Microbiol.">
        <title>Complete genome sequence of Corynebacterium casei LMG S-19264T (=DSM 44701T), isolated from a smear-ripened cheese.</title>
        <authorList>
            <consortium name="US DOE Joint Genome Institute (JGI-PGF)"/>
            <person name="Walter F."/>
            <person name="Albersmeier A."/>
            <person name="Kalinowski J."/>
            <person name="Ruckert C."/>
        </authorList>
    </citation>
    <scope>NUCLEOTIDE SEQUENCE</scope>
    <source>
        <strain evidence="13">CGMCC 1.15448</strain>
    </source>
</reference>
<dbReference type="PANTHER" id="PTHR43690:SF17">
    <property type="entry name" value="PROTEIN YHJJ"/>
    <property type="match status" value="1"/>
</dbReference>
<comment type="similarity">
    <text evidence="2 8">Belongs to the peptidase M16 family.</text>
</comment>
<keyword evidence="14" id="KW-1185">Reference proteome</keyword>
<accession>A0A8J2UGG9</accession>
<dbReference type="InterPro" id="IPR050626">
    <property type="entry name" value="Peptidase_M16"/>
</dbReference>
<keyword evidence="6" id="KW-0862">Zinc</keyword>
<gene>
    <name evidence="13" type="ORF">GCM10011511_42850</name>
</gene>
<evidence type="ECO:0000256" key="2">
    <source>
        <dbReference type="ARBA" id="ARBA00007261"/>
    </source>
</evidence>
<dbReference type="AlphaFoldDB" id="A0A8J2UGG9"/>
<comment type="caution">
    <text evidence="13">The sequence shown here is derived from an EMBL/GenBank/DDBJ whole genome shotgun (WGS) entry which is preliminary data.</text>
</comment>